<dbReference type="InterPro" id="IPR006580">
    <property type="entry name" value="Znf_TTF"/>
</dbReference>
<feature type="domain" description="TTF-type" evidence="1">
    <location>
        <begin position="119"/>
        <end position="223"/>
    </location>
</feature>
<dbReference type="PANTHER" id="PTHR45749">
    <property type="match status" value="1"/>
</dbReference>
<reference evidence="2" key="1">
    <citation type="submission" date="2021-02" db="EMBL/GenBank/DDBJ databases">
        <authorList>
            <person name="Nowell W R."/>
        </authorList>
    </citation>
    <scope>NUCLEOTIDE SEQUENCE</scope>
</reference>
<dbReference type="InterPro" id="IPR008906">
    <property type="entry name" value="HATC_C_dom"/>
</dbReference>
<dbReference type="SUPFAM" id="SSF53098">
    <property type="entry name" value="Ribonuclease H-like"/>
    <property type="match status" value="1"/>
</dbReference>
<dbReference type="Pfam" id="PF05699">
    <property type="entry name" value="Dimer_Tnp_hAT"/>
    <property type="match status" value="1"/>
</dbReference>
<dbReference type="SMART" id="SM00597">
    <property type="entry name" value="ZnF_TTF"/>
    <property type="match status" value="1"/>
</dbReference>
<dbReference type="Proteomes" id="UP000663851">
    <property type="component" value="Unassembled WGS sequence"/>
</dbReference>
<accession>A0A820TRV3</accession>
<protein>
    <recommendedName>
        <fullName evidence="1">TTF-type domain-containing protein</fullName>
    </recommendedName>
</protein>
<evidence type="ECO:0000313" key="2">
    <source>
        <dbReference type="EMBL" id="CAF4479661.1"/>
    </source>
</evidence>
<dbReference type="InterPro" id="IPR012337">
    <property type="entry name" value="RNaseH-like_sf"/>
</dbReference>
<sequence length="742" mass="86372">QHATLENSEINQRDMLATYLFQIEFHLKSCQNLIKDSTRIDIPHREFVEKTRSFVFELKTILDSLDTTCHEQIEKMNAQFSNVEFVCRKSNDAISRDPGPMQPVLNDYPKNLSLVAQKTTCKFVSKWFNEYPMLEYSESSHRTFCFACRLFHKGPGSEKADLAWIKTGLQSWSKMKGKGKGKGKKGKLEQHFTSSSHMASMYRLSVFKNKHLNVEHLIDANHRLACQKEESIFQINKKIIETFFDCTLFLTKQGLAFRRDPQEHGNFIQLINLLRRHNPLLNSWFNDNKFKSHHVTYTSARSQDEFIEQIGTYLIRLIVSTIIRYVDNDLNIYERVIALKELPTKTGQAICDFILTILHDYQISTDWLVGQCYDNAPNMSGCRRGVQNCMKIALKRDIIHVPCGGHSANLGVKHGCECSTEYIRFFNLIEEIYNFLTSSINHYHTFRTQINSSTSAVTVKNLSITRYRIDDKVNTNEKITPDDRKTKEQSINLQKAILSFEFNLLLNFLNQVTRQTQTLTEHLQKKSLDLVTASHLLFNTNKVLMEWRNDDLFLQNLIKKCDDQALRNGVDIENEFARHHHQRPRSVKIDSNSKTGIHLNRIEYYVKLMREILDYLVVSLSEYYKLIEEKLQHFCNIFPGRVNQLTLDNAKKICEIVPGILSPELLYSELQLLKNDIDSCTEMTELINKIKIIRHGYPNTTRIYQFLLALPITVATNEHCFSKLKLIKNKLRSTLMPDKWNG</sequence>
<comment type="caution">
    <text evidence="2">The sequence shown here is derived from an EMBL/GenBank/DDBJ whole genome shotgun (WGS) entry which is preliminary data.</text>
</comment>
<gene>
    <name evidence="2" type="ORF">HFQ381_LOCUS26143</name>
</gene>
<name>A0A820TRV3_9BILA</name>
<dbReference type="GO" id="GO:0046983">
    <property type="term" value="F:protein dimerization activity"/>
    <property type="evidence" value="ECO:0007669"/>
    <property type="project" value="InterPro"/>
</dbReference>
<dbReference type="EMBL" id="CAJOBO010003070">
    <property type="protein sequence ID" value="CAF4479661.1"/>
    <property type="molecule type" value="Genomic_DNA"/>
</dbReference>
<evidence type="ECO:0000313" key="3">
    <source>
        <dbReference type="Proteomes" id="UP000663851"/>
    </source>
</evidence>
<dbReference type="AlphaFoldDB" id="A0A820TRV3"/>
<evidence type="ECO:0000259" key="1">
    <source>
        <dbReference type="SMART" id="SM00597"/>
    </source>
</evidence>
<proteinExistence type="predicted"/>
<dbReference type="PANTHER" id="PTHR45749:SF21">
    <property type="entry name" value="DUF4371 DOMAIN-CONTAINING PROTEIN"/>
    <property type="match status" value="1"/>
</dbReference>
<feature type="non-terminal residue" evidence="2">
    <location>
        <position position="1"/>
    </location>
</feature>
<organism evidence="2 3">
    <name type="scientific">Rotaria socialis</name>
    <dbReference type="NCBI Taxonomy" id="392032"/>
    <lineage>
        <taxon>Eukaryota</taxon>
        <taxon>Metazoa</taxon>
        <taxon>Spiralia</taxon>
        <taxon>Gnathifera</taxon>
        <taxon>Rotifera</taxon>
        <taxon>Eurotatoria</taxon>
        <taxon>Bdelloidea</taxon>
        <taxon>Philodinida</taxon>
        <taxon>Philodinidae</taxon>
        <taxon>Rotaria</taxon>
    </lineage>
</organism>